<dbReference type="PANTHER" id="PTHR23257">
    <property type="entry name" value="SERINE-THREONINE PROTEIN KINASE"/>
    <property type="match status" value="1"/>
</dbReference>
<feature type="compositionally biased region" description="Basic and acidic residues" evidence="1">
    <location>
        <begin position="1"/>
        <end position="11"/>
    </location>
</feature>
<dbReference type="Gene3D" id="1.25.40.10">
    <property type="entry name" value="Tetratricopeptide repeat domain"/>
    <property type="match status" value="2"/>
</dbReference>
<dbReference type="InterPro" id="IPR019734">
    <property type="entry name" value="TPR_rpt"/>
</dbReference>
<dbReference type="GO" id="GO:0004672">
    <property type="term" value="F:protein kinase activity"/>
    <property type="evidence" value="ECO:0007669"/>
    <property type="project" value="InterPro"/>
</dbReference>
<dbReference type="OrthoDB" id="2536083at2759"/>
<protein>
    <recommendedName>
        <fullName evidence="2">Protein kinase domain-containing protein</fullName>
    </recommendedName>
</protein>
<dbReference type="SMART" id="SM00028">
    <property type="entry name" value="TPR"/>
    <property type="match status" value="6"/>
</dbReference>
<dbReference type="Pfam" id="PF00069">
    <property type="entry name" value="Pkinase"/>
    <property type="match status" value="1"/>
</dbReference>
<dbReference type="GO" id="GO:0005524">
    <property type="term" value="F:ATP binding"/>
    <property type="evidence" value="ECO:0007669"/>
    <property type="project" value="InterPro"/>
</dbReference>
<feature type="domain" description="Protein kinase" evidence="2">
    <location>
        <begin position="50"/>
        <end position="387"/>
    </location>
</feature>
<evidence type="ECO:0000259" key="2">
    <source>
        <dbReference type="PROSITE" id="PS50011"/>
    </source>
</evidence>
<evidence type="ECO:0000313" key="4">
    <source>
        <dbReference type="Proteomes" id="UP000054248"/>
    </source>
</evidence>
<dbReference type="SUPFAM" id="SSF48452">
    <property type="entry name" value="TPR-like"/>
    <property type="match status" value="2"/>
</dbReference>
<reference evidence="4" key="2">
    <citation type="submission" date="2015-01" db="EMBL/GenBank/DDBJ databases">
        <title>Evolutionary Origins and Diversification of the Mycorrhizal Mutualists.</title>
        <authorList>
            <consortium name="DOE Joint Genome Institute"/>
            <consortium name="Mycorrhizal Genomics Consortium"/>
            <person name="Kohler A."/>
            <person name="Kuo A."/>
            <person name="Nagy L.G."/>
            <person name="Floudas D."/>
            <person name="Copeland A."/>
            <person name="Barry K.W."/>
            <person name="Cichocki N."/>
            <person name="Veneault-Fourrey C."/>
            <person name="LaButti K."/>
            <person name="Lindquist E.A."/>
            <person name="Lipzen A."/>
            <person name="Lundell T."/>
            <person name="Morin E."/>
            <person name="Murat C."/>
            <person name="Riley R."/>
            <person name="Ohm R."/>
            <person name="Sun H."/>
            <person name="Tunlid A."/>
            <person name="Henrissat B."/>
            <person name="Grigoriev I.V."/>
            <person name="Hibbett D.S."/>
            <person name="Martin F."/>
        </authorList>
    </citation>
    <scope>NUCLEOTIDE SEQUENCE [LARGE SCALE GENOMIC DNA]</scope>
    <source>
        <strain evidence="4">MUT 4182</strain>
    </source>
</reference>
<dbReference type="InterPro" id="IPR008271">
    <property type="entry name" value="Ser/Thr_kinase_AS"/>
</dbReference>
<dbReference type="STRING" id="1051891.A0A0C3LZV2"/>
<dbReference type="AlphaFoldDB" id="A0A0C3LZV2"/>
<sequence>MQVDGTHDLDARPSGLHQGSPGDTPQLNAKLRDKINRLASWRIDPSLIEFPAQDLQLHGGHATVSRAFLASTADVGSSLGVTRNTGGGEEFGGNTLGQKAVAVKVLNTEDKSDRERVLGLALREAGFLVELSHQNIIKLEGFVEDLRNKIIWLIFPWEDAGNLKDFIASQNWEIPERLWLVGSKHSPFETPLSAASQIDGVTRGVEYLHTREPPIYHGDLKSANVLVTSEARPVITDFGSARRITGKTKDPDTPIAQTENKSKSAPALEFEATFEASTNTLTLTGNKYTLRWAAPELLLDDEPRLGSDIWSLGWICYEVMTGSIPFENVTKDSIVIIQVIRGDLPSVTDHVRMSLMLELCSIMTKCWSINLGERPTAQGCRKFMGWMPMVAPDLRRTSNTAASSARSPALLMALGRLHEYQDDYISASNLYTEALGIYTDRADDAQRASTLIRLADLHRYQSEYSKALKFYSEASQICTGIGGKRQKAWAAFGLGEVHRAQEEYKQAELHYSEALELFTGIGEGGGRAAALLGLAHVHRCQGENGRAALRYSEAAQICIDIGNERRRGEALFGLAVLREAQKEYGEAVTCYSQALQIYTDVGSKDGRAHTLWGIARVYHAQHEYSKAITSLSEVAQIFTDIGNKQERTRALSYLASVHQDQEHHSDAIQL</sequence>
<dbReference type="EMBL" id="KN823017">
    <property type="protein sequence ID" value="KIO26917.1"/>
    <property type="molecule type" value="Genomic_DNA"/>
</dbReference>
<dbReference type="InterPro" id="IPR011009">
    <property type="entry name" value="Kinase-like_dom_sf"/>
</dbReference>
<accession>A0A0C3LZV2</accession>
<dbReference type="PROSITE" id="PS00108">
    <property type="entry name" value="PROTEIN_KINASE_ST"/>
    <property type="match status" value="1"/>
</dbReference>
<proteinExistence type="predicted"/>
<dbReference type="Pfam" id="PF14938">
    <property type="entry name" value="SNAP"/>
    <property type="match status" value="1"/>
</dbReference>
<reference evidence="3 4" key="1">
    <citation type="submission" date="2014-04" db="EMBL/GenBank/DDBJ databases">
        <authorList>
            <consortium name="DOE Joint Genome Institute"/>
            <person name="Kuo A."/>
            <person name="Girlanda M."/>
            <person name="Perotto S."/>
            <person name="Kohler A."/>
            <person name="Nagy L.G."/>
            <person name="Floudas D."/>
            <person name="Copeland A."/>
            <person name="Barry K.W."/>
            <person name="Cichocki N."/>
            <person name="Veneault-Fourrey C."/>
            <person name="LaButti K."/>
            <person name="Lindquist E.A."/>
            <person name="Lipzen A."/>
            <person name="Lundell T."/>
            <person name="Morin E."/>
            <person name="Murat C."/>
            <person name="Sun H."/>
            <person name="Tunlid A."/>
            <person name="Henrissat B."/>
            <person name="Grigoriev I.V."/>
            <person name="Hibbett D.S."/>
            <person name="Martin F."/>
            <person name="Nordberg H.P."/>
            <person name="Cantor M.N."/>
            <person name="Hua S.X."/>
        </authorList>
    </citation>
    <scope>NUCLEOTIDE SEQUENCE [LARGE SCALE GENOMIC DNA]</scope>
    <source>
        <strain evidence="3 4">MUT 4182</strain>
    </source>
</reference>
<dbReference type="InterPro" id="IPR000719">
    <property type="entry name" value="Prot_kinase_dom"/>
</dbReference>
<dbReference type="InterPro" id="IPR011990">
    <property type="entry name" value="TPR-like_helical_dom_sf"/>
</dbReference>
<dbReference type="GO" id="GO:0007165">
    <property type="term" value="P:signal transduction"/>
    <property type="evidence" value="ECO:0007669"/>
    <property type="project" value="TreeGrafter"/>
</dbReference>
<feature type="region of interest" description="Disordered" evidence="1">
    <location>
        <begin position="1"/>
        <end position="27"/>
    </location>
</feature>
<dbReference type="GO" id="GO:0005737">
    <property type="term" value="C:cytoplasm"/>
    <property type="evidence" value="ECO:0007669"/>
    <property type="project" value="TreeGrafter"/>
</dbReference>
<dbReference type="Pfam" id="PF13424">
    <property type="entry name" value="TPR_12"/>
    <property type="match status" value="1"/>
</dbReference>
<dbReference type="PROSITE" id="PS50011">
    <property type="entry name" value="PROTEIN_KINASE_DOM"/>
    <property type="match status" value="1"/>
</dbReference>
<gene>
    <name evidence="3" type="ORF">M407DRAFT_23855</name>
</gene>
<dbReference type="SUPFAM" id="SSF56112">
    <property type="entry name" value="Protein kinase-like (PK-like)"/>
    <property type="match status" value="1"/>
</dbReference>
<dbReference type="InterPro" id="IPR050167">
    <property type="entry name" value="Ser_Thr_protein_kinase"/>
</dbReference>
<dbReference type="HOGENOM" id="CLU_000288_7_37_1"/>
<evidence type="ECO:0000313" key="3">
    <source>
        <dbReference type="EMBL" id="KIO26917.1"/>
    </source>
</evidence>
<dbReference type="Gene3D" id="1.10.510.10">
    <property type="entry name" value="Transferase(Phosphotransferase) domain 1"/>
    <property type="match status" value="1"/>
</dbReference>
<organism evidence="3 4">
    <name type="scientific">Tulasnella calospora MUT 4182</name>
    <dbReference type="NCBI Taxonomy" id="1051891"/>
    <lineage>
        <taxon>Eukaryota</taxon>
        <taxon>Fungi</taxon>
        <taxon>Dikarya</taxon>
        <taxon>Basidiomycota</taxon>
        <taxon>Agaricomycotina</taxon>
        <taxon>Agaricomycetes</taxon>
        <taxon>Cantharellales</taxon>
        <taxon>Tulasnellaceae</taxon>
        <taxon>Tulasnella</taxon>
    </lineage>
</organism>
<dbReference type="Proteomes" id="UP000054248">
    <property type="component" value="Unassembled WGS sequence"/>
</dbReference>
<evidence type="ECO:0000256" key="1">
    <source>
        <dbReference type="SAM" id="MobiDB-lite"/>
    </source>
</evidence>
<name>A0A0C3LZV2_9AGAM</name>
<keyword evidence="4" id="KW-1185">Reference proteome</keyword>
<dbReference type="SMART" id="SM00220">
    <property type="entry name" value="S_TKc"/>
    <property type="match status" value="1"/>
</dbReference>